<gene>
    <name evidence="4" type="ORF">RMAR00112_LOCUS3177</name>
</gene>
<feature type="compositionally biased region" description="Basic and acidic residues" evidence="3">
    <location>
        <begin position="82"/>
        <end position="111"/>
    </location>
</feature>
<proteinExistence type="inferred from homology"/>
<evidence type="ECO:0000256" key="3">
    <source>
        <dbReference type="SAM" id="MobiDB-lite"/>
    </source>
</evidence>
<organism evidence="4">
    <name type="scientific">Rhodosorus marinus</name>
    <dbReference type="NCBI Taxonomy" id="101924"/>
    <lineage>
        <taxon>Eukaryota</taxon>
        <taxon>Rhodophyta</taxon>
        <taxon>Stylonematophyceae</taxon>
        <taxon>Stylonematales</taxon>
        <taxon>Stylonemataceae</taxon>
        <taxon>Rhodosorus</taxon>
    </lineage>
</organism>
<feature type="compositionally biased region" description="Basic and acidic residues" evidence="3">
    <location>
        <begin position="128"/>
        <end position="138"/>
    </location>
</feature>
<feature type="compositionally biased region" description="Acidic residues" evidence="3">
    <location>
        <begin position="174"/>
        <end position="206"/>
    </location>
</feature>
<name>A0A7S2ZCW2_9RHOD</name>
<evidence type="ECO:0000313" key="4">
    <source>
        <dbReference type="EMBL" id="CAE0035231.1"/>
    </source>
</evidence>
<dbReference type="SMART" id="SM00784">
    <property type="entry name" value="SPT2"/>
    <property type="match status" value="1"/>
</dbReference>
<feature type="compositionally biased region" description="Basic and acidic residues" evidence="3">
    <location>
        <begin position="162"/>
        <end position="173"/>
    </location>
</feature>
<feature type="compositionally biased region" description="Basic and acidic residues" evidence="3">
    <location>
        <begin position="29"/>
        <end position="45"/>
    </location>
</feature>
<dbReference type="InterPro" id="IPR013256">
    <property type="entry name" value="Chromatin_SPT2"/>
</dbReference>
<feature type="compositionally biased region" description="Basic and acidic residues" evidence="3">
    <location>
        <begin position="272"/>
        <end position="281"/>
    </location>
</feature>
<dbReference type="AlphaFoldDB" id="A0A7S2ZCW2"/>
<reference evidence="4" key="1">
    <citation type="submission" date="2021-01" db="EMBL/GenBank/DDBJ databases">
        <authorList>
            <person name="Corre E."/>
            <person name="Pelletier E."/>
            <person name="Niang G."/>
            <person name="Scheremetjew M."/>
            <person name="Finn R."/>
            <person name="Kale V."/>
            <person name="Holt S."/>
            <person name="Cochrane G."/>
            <person name="Meng A."/>
            <person name="Brown T."/>
            <person name="Cohen L."/>
        </authorList>
    </citation>
    <scope>NUCLEOTIDE SEQUENCE</scope>
    <source>
        <strain evidence="4">CCMP 769</strain>
    </source>
</reference>
<dbReference type="EMBL" id="HBHW01004356">
    <property type="protein sequence ID" value="CAE0035231.1"/>
    <property type="molecule type" value="Transcribed_RNA"/>
</dbReference>
<protein>
    <submittedName>
        <fullName evidence="4">Uncharacterized protein</fullName>
    </submittedName>
</protein>
<sequence length="309" mass="36138">MGKKGSSALDYGDLFGENGFNIEALERAKAKEAAAQKKRAELRRQELRKKKQGSATRPSKPFVSEGRSGLSVKAEQAQFKAQEARRKLEEKKRHKEEKMQLANMKPKDVRASSKHKSSWEKIQSTIDPKSRPRKDDTRVRKKKLMEKRPRKEMVHARNQKQSKTEQKRNREIYSDEEVSEGVDEDIYDEEEYDSEDDGFIVDDLDDGGYSRRSQGFKKKQRAYAGRDDEEGPSDWRAEMAKVVGRRRRRYSDDDDLDDDEDEDEDDGGFESVMREEARSAKLARLEDKRELAAENERKRRKALRMKNRR</sequence>
<feature type="compositionally biased region" description="Basic and acidic residues" evidence="3">
    <location>
        <begin position="146"/>
        <end position="155"/>
    </location>
</feature>
<evidence type="ECO:0000256" key="2">
    <source>
        <dbReference type="ARBA" id="ARBA00023054"/>
    </source>
</evidence>
<keyword evidence="2" id="KW-0175">Coiled coil</keyword>
<feature type="compositionally biased region" description="Basic residues" evidence="3">
    <location>
        <begin position="298"/>
        <end position="309"/>
    </location>
</feature>
<dbReference type="Pfam" id="PF08243">
    <property type="entry name" value="SPT2"/>
    <property type="match status" value="1"/>
</dbReference>
<comment type="similarity">
    <text evidence="1">Belongs to the SPT2 family.</text>
</comment>
<accession>A0A7S2ZCW2</accession>
<feature type="region of interest" description="Disordered" evidence="3">
    <location>
        <begin position="29"/>
        <end position="281"/>
    </location>
</feature>
<feature type="region of interest" description="Disordered" evidence="3">
    <location>
        <begin position="290"/>
        <end position="309"/>
    </location>
</feature>
<feature type="compositionally biased region" description="Acidic residues" evidence="3">
    <location>
        <begin position="252"/>
        <end position="268"/>
    </location>
</feature>
<evidence type="ECO:0000256" key="1">
    <source>
        <dbReference type="ARBA" id="ARBA00006461"/>
    </source>
</evidence>